<dbReference type="AlphaFoldDB" id="A0A9D1K5Q8"/>
<sequence>MADTVIPFEPSAGQLHQLALEHWNARRQLDAISLMRRALSLEEGNVAHRAALAQFLTNAGCVAESMHVLAHEYARLQSLPLPMKLWCLAIDAANDGALILALIPSIKGVPWYLTNVPRESLKKATRLYSQSSTDSRAISLYGSGIASMRDMLLRGESARLCARIARAGRWKNRPESVLSALFTTIALCMEGDVAGARQAFVPASDSARAVSFLPLNDPFHIGLQSGLVSQIFTRVENLVLMAGIMCGAIALDTQNPENSWHFFREFHRTTHDPLILHLMAVTAYNVGAPDSLVAEIWNHIARLHPADPVAEELCHRAVQGNLPPRPMGYAWRLSEPAARQYLALSASLAALDAAELNERWERDGETRRALLWLMRARPGVFGHIAHALCGHLSLKHLNELANDFCYATGQNGAHLLGALACMPETAQRACCLALFNGLSPAPIKRALAVRNAQSGVERVLGFSATPVLCWLDALAPHCRGRNIHGRAAQLAWHYLKLLRSDAEIDPFRLARALDVSPRLVEYRIRAAQKEIIP</sequence>
<evidence type="ECO:0000313" key="1">
    <source>
        <dbReference type="EMBL" id="HIS92275.1"/>
    </source>
</evidence>
<reference evidence="1" key="1">
    <citation type="submission" date="2020-10" db="EMBL/GenBank/DDBJ databases">
        <authorList>
            <person name="Gilroy R."/>
        </authorList>
    </citation>
    <scope>NUCLEOTIDE SEQUENCE</scope>
    <source>
        <strain evidence="1">13766</strain>
    </source>
</reference>
<proteinExistence type="predicted"/>
<organism evidence="1 2">
    <name type="scientific">Candidatus Alectryocaccomicrobium excrementavium</name>
    <dbReference type="NCBI Taxonomy" id="2840668"/>
    <lineage>
        <taxon>Bacteria</taxon>
        <taxon>Bacillati</taxon>
        <taxon>Bacillota</taxon>
        <taxon>Clostridia</taxon>
        <taxon>Candidatus Alectryocaccomicrobium</taxon>
    </lineage>
</organism>
<gene>
    <name evidence="1" type="ORF">IAA84_04580</name>
</gene>
<dbReference type="Proteomes" id="UP000824140">
    <property type="component" value="Unassembled WGS sequence"/>
</dbReference>
<evidence type="ECO:0000313" key="2">
    <source>
        <dbReference type="Proteomes" id="UP000824140"/>
    </source>
</evidence>
<accession>A0A9D1K5Q8</accession>
<protein>
    <submittedName>
        <fullName evidence="1">Uncharacterized protein</fullName>
    </submittedName>
</protein>
<comment type="caution">
    <text evidence="1">The sequence shown here is derived from an EMBL/GenBank/DDBJ whole genome shotgun (WGS) entry which is preliminary data.</text>
</comment>
<dbReference type="EMBL" id="DVJN01000091">
    <property type="protein sequence ID" value="HIS92275.1"/>
    <property type="molecule type" value="Genomic_DNA"/>
</dbReference>
<reference evidence="1" key="2">
    <citation type="journal article" date="2021" name="PeerJ">
        <title>Extensive microbial diversity within the chicken gut microbiome revealed by metagenomics and culture.</title>
        <authorList>
            <person name="Gilroy R."/>
            <person name="Ravi A."/>
            <person name="Getino M."/>
            <person name="Pursley I."/>
            <person name="Horton D.L."/>
            <person name="Alikhan N.F."/>
            <person name="Baker D."/>
            <person name="Gharbi K."/>
            <person name="Hall N."/>
            <person name="Watson M."/>
            <person name="Adriaenssens E.M."/>
            <person name="Foster-Nyarko E."/>
            <person name="Jarju S."/>
            <person name="Secka A."/>
            <person name="Antonio M."/>
            <person name="Oren A."/>
            <person name="Chaudhuri R.R."/>
            <person name="La Ragione R."/>
            <person name="Hildebrand F."/>
            <person name="Pallen M.J."/>
        </authorList>
    </citation>
    <scope>NUCLEOTIDE SEQUENCE</scope>
    <source>
        <strain evidence="1">13766</strain>
    </source>
</reference>
<name>A0A9D1K5Q8_9FIRM</name>